<sequence length="638" mass="68882">MTMANDAPPRRRNGWMRLGLPLVVGGICIWLLAGRLSALDPETLWQAFREVTAAQWAGSFAATALSFWALGRYDAVMHRHLRTGVSDAEAQASGASAIALGQVLGLGIVTGTVARWKLLPQIGTLKAAQVTAAVSVSFLMAWAVVTGLSGLILAPALIPKGLAVLSLAVGLTLPACSLLLPELRLGWWRFRFPSIQAMLAIAFFAMIDTFSAAIAFHILLPEGVSFGTLLPCFLLALGAGLFAGTPGGVGPFELTLLALLPQIPGSELMAAVLAFRLVYYAIPAFIAVTYASFQILQRRRSTLFDIPRRHVPRSIPELLLDLAPRSESGLARQNGARLLGASHCAGLVIDTPQSLTLLFDPLTGGLGPLLPRLACAARSSNRMALVYKCTAAPALEARRAGWNVLRIADEAVIQPGELTLEGSRYRQLRRKLRNAEKAGITVTRPDTMPVETMAALDRIWVREHGQARGLSTGRYDPDYVAHQRLYCAWENNALVAYVTFHENRHELCLDLMRHGLGLPDGTMHKLIVAAARDGAKEGRALSLAAMPARDLREAPLLARLRQYVARRSGGEGLIRFKDSFSPRRVPLYMAAPGRLQLILGAADLALAMRRPAPRAPTLSTPARSAYERDGAAAPAARR</sequence>
<dbReference type="RefSeq" id="WP_119840075.1">
    <property type="nucleotide sequence ID" value="NZ_CP060436.1"/>
</dbReference>
<dbReference type="SUPFAM" id="SSF55729">
    <property type="entry name" value="Acyl-CoA N-acyltransferases (Nat)"/>
    <property type="match status" value="1"/>
</dbReference>
<keyword evidence="5" id="KW-0472">Membrane</keyword>
<feature type="domain" description="Phosphatidylglycerol lysyltransferase C-terminal" evidence="6">
    <location>
        <begin position="351"/>
        <end position="590"/>
    </location>
</feature>
<dbReference type="GO" id="GO:0005886">
    <property type="term" value="C:plasma membrane"/>
    <property type="evidence" value="ECO:0007669"/>
    <property type="project" value="UniProtKB-SubCell"/>
</dbReference>
<evidence type="ECO:0000256" key="3">
    <source>
        <dbReference type="ARBA" id="ARBA00022692"/>
    </source>
</evidence>
<dbReference type="EMBL" id="CP060436">
    <property type="protein sequence ID" value="QPM89676.1"/>
    <property type="molecule type" value="Genomic_DNA"/>
</dbReference>
<evidence type="ECO:0000256" key="1">
    <source>
        <dbReference type="ARBA" id="ARBA00004651"/>
    </source>
</evidence>
<dbReference type="InterPro" id="IPR024320">
    <property type="entry name" value="LPG_synthase_C"/>
</dbReference>
<keyword evidence="4" id="KW-1133">Transmembrane helix</keyword>
<accession>A0A418SE99</accession>
<dbReference type="GO" id="GO:0016755">
    <property type="term" value="F:aminoacyltransferase activity"/>
    <property type="evidence" value="ECO:0007669"/>
    <property type="project" value="TreeGrafter"/>
</dbReference>
<keyword evidence="8" id="KW-1185">Reference proteome</keyword>
<dbReference type="Proteomes" id="UP000283786">
    <property type="component" value="Chromosome"/>
</dbReference>
<evidence type="ECO:0000313" key="8">
    <source>
        <dbReference type="Proteomes" id="UP000283786"/>
    </source>
</evidence>
<dbReference type="InterPro" id="IPR051211">
    <property type="entry name" value="PG_lysyltransferase"/>
</dbReference>
<organism evidence="7 8">
    <name type="scientific">Pseudooceanicola algae</name>
    <dbReference type="NCBI Taxonomy" id="1537215"/>
    <lineage>
        <taxon>Bacteria</taxon>
        <taxon>Pseudomonadati</taxon>
        <taxon>Pseudomonadota</taxon>
        <taxon>Alphaproteobacteria</taxon>
        <taxon>Rhodobacterales</taxon>
        <taxon>Paracoccaceae</taxon>
        <taxon>Pseudooceanicola</taxon>
    </lineage>
</organism>
<keyword evidence="3" id="KW-0812">Transmembrane</keyword>
<dbReference type="PANTHER" id="PTHR34697:SF2">
    <property type="entry name" value="PHOSPHATIDYLGLYCEROL LYSYLTRANSFERASE"/>
    <property type="match status" value="1"/>
</dbReference>
<evidence type="ECO:0000256" key="4">
    <source>
        <dbReference type="ARBA" id="ARBA00022989"/>
    </source>
</evidence>
<dbReference type="KEGG" id="palw:PSAL_009010"/>
<dbReference type="AlphaFoldDB" id="A0A418SE99"/>
<dbReference type="GO" id="GO:0055091">
    <property type="term" value="P:phospholipid homeostasis"/>
    <property type="evidence" value="ECO:0007669"/>
    <property type="project" value="TreeGrafter"/>
</dbReference>
<dbReference type="InterPro" id="IPR016181">
    <property type="entry name" value="Acyl_CoA_acyltransferase"/>
</dbReference>
<comment type="subcellular location">
    <subcellularLocation>
        <location evidence="1">Cell membrane</location>
        <topology evidence="1">Multi-pass membrane protein</topology>
    </subcellularLocation>
</comment>
<dbReference type="PANTHER" id="PTHR34697">
    <property type="entry name" value="PHOSPHATIDYLGLYCEROL LYSYLTRANSFERASE"/>
    <property type="match status" value="1"/>
</dbReference>
<proteinExistence type="predicted"/>
<protein>
    <recommendedName>
        <fullName evidence="6">Phosphatidylglycerol lysyltransferase C-terminal domain-containing protein</fullName>
    </recommendedName>
</protein>
<reference evidence="7 8" key="1">
    <citation type="submission" date="2020-08" db="EMBL/GenBank/DDBJ databases">
        <title>Genome sequence of Rhodobacteraceae bacterium Lw-13e.</title>
        <authorList>
            <person name="Poehlein A."/>
            <person name="Wolter L."/>
            <person name="Daniel R."/>
            <person name="Brinkhoff T."/>
        </authorList>
    </citation>
    <scope>NUCLEOTIDE SEQUENCE [LARGE SCALE GENOMIC DNA]</scope>
    <source>
        <strain evidence="7 8">Lw-13e</strain>
    </source>
</reference>
<dbReference type="Pfam" id="PF09924">
    <property type="entry name" value="LPG_synthase_C"/>
    <property type="match status" value="1"/>
</dbReference>
<name>A0A418SE99_9RHOB</name>
<evidence type="ECO:0000256" key="5">
    <source>
        <dbReference type="ARBA" id="ARBA00023136"/>
    </source>
</evidence>
<evidence type="ECO:0000313" key="7">
    <source>
        <dbReference type="EMBL" id="QPM89676.1"/>
    </source>
</evidence>
<dbReference type="OrthoDB" id="145485at2"/>
<gene>
    <name evidence="7" type="ORF">PSAL_009010</name>
</gene>
<evidence type="ECO:0000259" key="6">
    <source>
        <dbReference type="Pfam" id="PF09924"/>
    </source>
</evidence>
<evidence type="ECO:0000256" key="2">
    <source>
        <dbReference type="ARBA" id="ARBA00022475"/>
    </source>
</evidence>
<keyword evidence="2" id="KW-1003">Cell membrane</keyword>